<reference evidence="2 3" key="1">
    <citation type="submission" date="2020-12" db="EMBL/GenBank/DDBJ databases">
        <title>FDA dAtabase for Regulatory Grade micrObial Sequences (FDA-ARGOS): Supporting development and validation of Infectious Disease Dx tests.</title>
        <authorList>
            <person name="Sproer C."/>
            <person name="Gronow S."/>
            <person name="Severitt S."/>
            <person name="Schroder I."/>
            <person name="Tallon L."/>
            <person name="Sadzewicz L."/>
            <person name="Zhao X."/>
            <person name="Boylan J."/>
            <person name="Ott S."/>
            <person name="Bowen H."/>
            <person name="Vavikolanu K."/>
            <person name="Mehta A."/>
            <person name="Aluvathingal J."/>
            <person name="Nadendla S."/>
            <person name="Lowell S."/>
            <person name="Myers T."/>
            <person name="Yan Y."/>
            <person name="Sichtig H."/>
        </authorList>
    </citation>
    <scope>NUCLEOTIDE SEQUENCE [LARGE SCALE GENOMIC DNA]</scope>
    <source>
        <strain evidence="2 3">FDAARGOS_1050</strain>
    </source>
</reference>
<dbReference type="AlphaFoldDB" id="A0A7T4E5L6"/>
<keyword evidence="1" id="KW-0812">Transmembrane</keyword>
<protein>
    <submittedName>
        <fullName evidence="2">YdgA family protein</fullName>
    </submittedName>
</protein>
<name>A0A7T4E5L6_9BURK</name>
<organism evidence="2 3">
    <name type="scientific">Achromobacter deleyi</name>
    <dbReference type="NCBI Taxonomy" id="1353891"/>
    <lineage>
        <taxon>Bacteria</taxon>
        <taxon>Pseudomonadati</taxon>
        <taxon>Pseudomonadota</taxon>
        <taxon>Betaproteobacteria</taxon>
        <taxon>Burkholderiales</taxon>
        <taxon>Alcaligenaceae</taxon>
        <taxon>Achromobacter</taxon>
    </lineage>
</organism>
<keyword evidence="1" id="KW-0472">Membrane</keyword>
<keyword evidence="1" id="KW-1133">Transmembrane helix</keyword>
<dbReference type="EMBL" id="CP065997">
    <property type="protein sequence ID" value="QQB36244.1"/>
    <property type="molecule type" value="Genomic_DNA"/>
</dbReference>
<dbReference type="InterPro" id="IPR010352">
    <property type="entry name" value="DUF945"/>
</dbReference>
<gene>
    <name evidence="2" type="ORF">I6I07_06425</name>
</gene>
<evidence type="ECO:0000313" key="2">
    <source>
        <dbReference type="EMBL" id="QQB36244.1"/>
    </source>
</evidence>
<feature type="transmembrane region" description="Helical" evidence="1">
    <location>
        <begin position="23"/>
        <end position="43"/>
    </location>
</feature>
<dbReference type="Pfam" id="PF06097">
    <property type="entry name" value="DUF945"/>
    <property type="match status" value="1"/>
</dbReference>
<proteinExistence type="predicted"/>
<evidence type="ECO:0000313" key="3">
    <source>
        <dbReference type="Proteomes" id="UP000595231"/>
    </source>
</evidence>
<dbReference type="Proteomes" id="UP000595231">
    <property type="component" value="Chromosome"/>
</dbReference>
<accession>A0A7T4E5L6</accession>
<sequence length="498" mass="52745">MLAAAVHARPAQLGSGTDIMRKWVAVGCTVLALGAIWTGTAWYTGKQLENGMAQLAESADAQARLIGAKLGETLSVEQLSYERGVFTSQARYRLKAQPLAKDGPGAAGRDYEMVVRLDHGPFPLYRLSRGHLFPAMAAARAELAPTPSLETWFAAAQGGVPVTAEAVAGYGRDIAVSLALAPVERARDASRFSFSGLTLRADVAAGGKRATVTVRSDRADLFEPFTKDGASHTRRLAMRDLAITYDATRAADETGAATTRATLKQWTVEIDGEPVTLRDVAVNLDASGADSAMQGKLAVQVAGIDTRAGQVANLRLAAQAHNLDLVSFRAFRDTMEATKDGGGSLSDKMVGAGHVMKFLLAEPGFSLAPLQVDTANGSATLQLAVGLAAPTLWNHSPAAVVKETVRKFDARLSVPVASVADLIAVRLQANGMPEAAAREAARRQADSVRDRIVGSQWGRLEDGKLLASLNYAGGQVDFNGERMPLETFLAWLMSHGVK</sequence>
<evidence type="ECO:0000256" key="1">
    <source>
        <dbReference type="SAM" id="Phobius"/>
    </source>
</evidence>